<accession>A0A077LZM4</accession>
<organism evidence="1 2">
    <name type="scientific">Nostocoides japonicum T1-X7</name>
    <dbReference type="NCBI Taxonomy" id="1194083"/>
    <lineage>
        <taxon>Bacteria</taxon>
        <taxon>Bacillati</taxon>
        <taxon>Actinomycetota</taxon>
        <taxon>Actinomycetes</taxon>
        <taxon>Micrococcales</taxon>
        <taxon>Intrasporangiaceae</taxon>
        <taxon>Nostocoides</taxon>
    </lineage>
</organism>
<keyword evidence="2" id="KW-1185">Reference proteome</keyword>
<reference evidence="1 2" key="1">
    <citation type="journal article" date="2013" name="ISME J.">
        <title>A metabolic model for members of the genus Tetrasphaera involved in enhanced biological phosphorus removal.</title>
        <authorList>
            <person name="Kristiansen R."/>
            <person name="Nguyen H.T.T."/>
            <person name="Saunders A.M."/>
            <person name="Nielsen J.L."/>
            <person name="Wimmer R."/>
            <person name="Le V.Q."/>
            <person name="McIlroy S.J."/>
            <person name="Petrovski S."/>
            <person name="Seviour R.J."/>
            <person name="Calteau A."/>
            <person name="Nielsen K.L."/>
            <person name="Nielsen P.H."/>
        </authorList>
    </citation>
    <scope>NUCLEOTIDE SEQUENCE [LARGE SCALE GENOMIC DNA]</scope>
    <source>
        <strain evidence="1 2">T1-X7</strain>
    </source>
</reference>
<dbReference type="RefSeq" id="WP_048549690.1">
    <property type="nucleotide sequence ID" value="NZ_HF570958.1"/>
</dbReference>
<evidence type="ECO:0000313" key="2">
    <source>
        <dbReference type="Proteomes" id="UP000035721"/>
    </source>
</evidence>
<dbReference type="EMBL" id="CAJB01000334">
    <property type="protein sequence ID" value="CCH79056.1"/>
    <property type="molecule type" value="Genomic_DNA"/>
</dbReference>
<dbReference type="AlphaFoldDB" id="A0A077LZM4"/>
<evidence type="ECO:0000313" key="1">
    <source>
        <dbReference type="EMBL" id="CCH79056.1"/>
    </source>
</evidence>
<gene>
    <name evidence="1" type="ORF">BN12_40026</name>
</gene>
<name>A0A077LZM4_9MICO</name>
<proteinExistence type="predicted"/>
<comment type="caution">
    <text evidence="1">The sequence shown here is derived from an EMBL/GenBank/DDBJ whole genome shotgun (WGS) entry which is preliminary data.</text>
</comment>
<dbReference type="STRING" id="1194083.BN12_40026"/>
<sequence length="117" mass="13030">MTQPAIQPPPDWKPAGRETESARIVRLFKEEVWNANELIKAYAGRSPKPAHVRPAAAKHVRTFMGSLGKLQRMHRVNAGLVLLFQAFAVEWQDGTGSWTECKPLIGALNDAIMDLEP</sequence>
<protein>
    <submittedName>
        <fullName evidence="1">Uncharacterized protein</fullName>
    </submittedName>
</protein>
<dbReference type="Proteomes" id="UP000035721">
    <property type="component" value="Unassembled WGS sequence"/>
</dbReference>